<dbReference type="NCBIfam" id="TIGR01850">
    <property type="entry name" value="argC"/>
    <property type="match status" value="1"/>
</dbReference>
<dbReference type="GO" id="GO:0005759">
    <property type="term" value="C:mitochondrial matrix"/>
    <property type="evidence" value="ECO:0007669"/>
    <property type="project" value="TreeGrafter"/>
</dbReference>
<dbReference type="InterPro" id="IPR036291">
    <property type="entry name" value="NAD(P)-bd_dom_sf"/>
</dbReference>
<evidence type="ECO:0000256" key="13">
    <source>
        <dbReference type="ARBA" id="ARBA00022946"/>
    </source>
</evidence>
<dbReference type="Gene3D" id="3.30.360.10">
    <property type="entry name" value="Dihydrodipicolinate Reductase, domain 2"/>
    <property type="match status" value="1"/>
</dbReference>
<keyword evidence="21" id="KW-1185">Reference proteome</keyword>
<keyword evidence="6" id="KW-0055">Arginine biosynthesis</keyword>
<dbReference type="GO" id="GO:0051287">
    <property type="term" value="F:NAD binding"/>
    <property type="evidence" value="ECO:0007669"/>
    <property type="project" value="InterPro"/>
</dbReference>
<comment type="caution">
    <text evidence="20">The sequence shown here is derived from an EMBL/GenBank/DDBJ whole genome shotgun (WGS) entry which is preliminary data.</text>
</comment>
<dbReference type="SMART" id="SM00353">
    <property type="entry name" value="HLH"/>
    <property type="match status" value="1"/>
</dbReference>
<dbReference type="InterPro" id="IPR000534">
    <property type="entry name" value="Semialdehyde_DH_NAD-bd"/>
</dbReference>
<keyword evidence="15" id="KW-0496">Mitochondrion</keyword>
<dbReference type="GO" id="GO:0046983">
    <property type="term" value="F:protein dimerization activity"/>
    <property type="evidence" value="ECO:0007669"/>
    <property type="project" value="InterPro"/>
</dbReference>
<dbReference type="PANTHER" id="PTHR23342">
    <property type="entry name" value="N-ACETYLGLUTAMATE SYNTHASE"/>
    <property type="match status" value="1"/>
</dbReference>
<dbReference type="Pfam" id="PF01118">
    <property type="entry name" value="Semialdhyde_dh"/>
    <property type="match status" value="1"/>
</dbReference>
<dbReference type="UniPathway" id="UPA00068">
    <property type="reaction ID" value="UER00107"/>
</dbReference>
<dbReference type="Gene3D" id="3.40.630.30">
    <property type="match status" value="1"/>
</dbReference>
<feature type="compositionally biased region" description="Basic and acidic residues" evidence="17">
    <location>
        <begin position="33"/>
        <end position="48"/>
    </location>
</feature>
<dbReference type="InterPro" id="IPR041734">
    <property type="entry name" value="NAGK-fArgBP"/>
</dbReference>
<evidence type="ECO:0000256" key="8">
    <source>
        <dbReference type="ARBA" id="ARBA00022679"/>
    </source>
</evidence>
<dbReference type="FunFam" id="3.40.630.30:FF:000029">
    <property type="entry name" value="Bifunctional acetylglutamate kinase/N-acetyl-gamma-glutamyl-phosphate reductase"/>
    <property type="match status" value="1"/>
</dbReference>
<dbReference type="InterPro" id="IPR036638">
    <property type="entry name" value="HLH_DNA-bd_sf"/>
</dbReference>
<dbReference type="InterPro" id="IPR006855">
    <property type="entry name" value="Vertebrate-like_GNAT_dom"/>
</dbReference>
<dbReference type="FunFam" id="4.10.280.10:FF:000114">
    <property type="entry name" value="N-acetyl-gamma-glutamyl-phosphate partial"/>
    <property type="match status" value="1"/>
</dbReference>
<dbReference type="PROSITE" id="PS51731">
    <property type="entry name" value="GNAT_NAGS"/>
    <property type="match status" value="1"/>
</dbReference>
<dbReference type="SMART" id="SM00859">
    <property type="entry name" value="Semialdhyde_dh"/>
    <property type="match status" value="1"/>
</dbReference>
<dbReference type="GO" id="GO:0005524">
    <property type="term" value="F:ATP binding"/>
    <property type="evidence" value="ECO:0007669"/>
    <property type="project" value="UniProtKB-KW"/>
</dbReference>
<comment type="similarity">
    <text evidence="5">In the C-terminal section; belongs to the NAGSA dehydrogenase family.</text>
</comment>
<dbReference type="FunFam" id="3.40.1160.10:FF:000011">
    <property type="entry name" value="N-acetyl-gamma-glutamyl-phosphate reductase, variant"/>
    <property type="match status" value="1"/>
</dbReference>
<dbReference type="GO" id="GO:0006526">
    <property type="term" value="P:L-arginine biosynthetic process"/>
    <property type="evidence" value="ECO:0007669"/>
    <property type="project" value="UniProtKB-UniPathway"/>
</dbReference>
<dbReference type="PANTHER" id="PTHR23342:SF0">
    <property type="entry name" value="N-ACETYLGLUTAMATE SYNTHASE, MITOCHONDRIAL"/>
    <property type="match status" value="1"/>
</dbReference>
<dbReference type="Gene3D" id="3.40.50.720">
    <property type="entry name" value="NAD(P)-binding Rossmann-like Domain"/>
    <property type="match status" value="1"/>
</dbReference>
<dbReference type="Gene3D" id="3.40.1160.10">
    <property type="entry name" value="Acetylglutamate kinase-like"/>
    <property type="match status" value="1"/>
</dbReference>
<reference evidence="20 21" key="1">
    <citation type="journal article" date="2014" name="Genome Announc.">
        <title>Genome sequence of the basidiomycetous fungus Pseudozyma aphidis DSM70725, an efficient producer of biosurfactant mannosylerythritol lipids.</title>
        <authorList>
            <person name="Lorenz S."/>
            <person name="Guenther M."/>
            <person name="Grumaz C."/>
            <person name="Rupp S."/>
            <person name="Zibek S."/>
            <person name="Sohn K."/>
        </authorList>
    </citation>
    <scope>NUCLEOTIDE SEQUENCE [LARGE SCALE GENOMIC DNA]</scope>
    <source>
        <strain evidence="21">ATCC 32657 / CBS 517.83 / DSM 70725 / JCM 10318 / NBRC 10182 / NRRL Y-7954 / St-0401</strain>
    </source>
</reference>
<comment type="similarity">
    <text evidence="4">In the N-terminal section; belongs to the acetylglutamate kinase family.</text>
</comment>
<dbReference type="Pfam" id="PF22698">
    <property type="entry name" value="Semialdhyde_dhC_1"/>
    <property type="match status" value="1"/>
</dbReference>
<keyword evidence="10" id="KW-0418">Kinase</keyword>
<dbReference type="CDD" id="cd23936">
    <property type="entry name" value="AGPR_C_ARG5_6_like"/>
    <property type="match status" value="1"/>
</dbReference>
<dbReference type="PROSITE" id="PS50888">
    <property type="entry name" value="BHLH"/>
    <property type="match status" value="1"/>
</dbReference>
<comment type="subcellular location">
    <subcellularLocation>
        <location evidence="1">Mitochondrion</location>
    </subcellularLocation>
</comment>
<evidence type="ECO:0000256" key="6">
    <source>
        <dbReference type="ARBA" id="ARBA00022571"/>
    </source>
</evidence>
<keyword evidence="16" id="KW-0511">Multifunctional enzyme</keyword>
<keyword evidence="13" id="KW-0809">Transit peptide</keyword>
<sequence>MDSNTAPHVEAQPAAVPAFQRPSGSGGGNKKGTSAERRATHNAIERARRESLNGRFLQLAASLPSISDVRRPSKSLIVNKSLDFVADALNRETMYRVKIDSARQENMQLRQQLNKFLAQAGMEQLPPPPIDELPVPMAEMRNKKRASGMAASANYGDLYDLDDDDGPLAPGSEGEGGKTSPTSSCSAASSLRGSLSSSQPAGVPAFTPLSHGGVYGATAGFLAAPAASLSVNGTSPGASTNSDEIGARERSAGFEDAAGNWTMVSNGVGVTQAPTAAPQLTYAGLAFSSAGVNGGVAAVAPGARLVNGVPQFATNGNGESGNAGLSAVPAVLAQDGQSHMYSMNAGNFINLRNAQQMQQQQLQYQLQLQHQQHQQQQQQQQQQHHVANFAHFNPSSFFEQAPLQSASFMTAVQPPPLPLALTLNLNLASRLASLACREHPQPSLFTPLPPSSIRPAESESHISPRRLLKPHRFSSLALLAPVFPQKVLGNMGVLAAHRSSSRGLARAAIASQRWLSSSASASRVATASTAAAAAPAQAIKPRAAAATAATVRPYSSAAARENAYDRETITRLLYSLASRKEVERYLRIFSAADKFAVIKVGGAILTHQLEELALSLSFLHRIGLYPIVLHGAGPQLNELLEKEGVEPDYIDGIRITDAKTLKVARGIFLQENMRLVEKLESLGSRARPIPIGTFTADYLDKDKYGLVGKINKVDKEPIESAIRAGCIPILTSLAVTNDGQILNVNADVAASELSKTLEPLKIVYLNEKGGLYHGKTKELMEVINLDEEYDDLMKEEWVKYGTKLKLREMKELLDHLPRSSSVAIISVDQLQKELFTDSGAGTLIRRGYKLYRKNSIEEVGAERIRQVLKENDEEIKDGRKSVAEFFSEISHHPYTVYGDEPFDCVAFVSQPEGEVPILQKLVTTRNGVLNGVNDNIWKQIRKDHKRLVWTSRADDDQRAWHYERADGSFTRNGRSLFYYGIHDVAEVEQIVRGLEEKSRIERAYLPLKPAKPTGTRGYSTMARPGLTSARVMGEGRRGYATAVERSGPLPASTTDKKRVALIGARGYTGQSLIALLNNHPHIELSHVSSRELAGMPLAGYSKADVKYTNIGVEDLKKLERGEGPGAPPDAYVMALPNGVCKPFVEAVQAGGKDKPNGHGVIVDLSADYRFDEQWTYGLPEIYGRKSVRGSKLVSNPGCYATNNQALIAPLLSVLDLARGPTVFGVSGYSGAGTKASETPTGERKTVPKITPEDLAGGIRAYALTDHIHEREAGYQLSKLGESEVNIAFIPHVAPWFQGILSTLSAPLKTKMTSKQVKELYREFFADEQLVKVQDQVPEIKDVALQHGVKIGGFQVNARGDRVVVVAAIDNLLKGAATQCLQNLNIALGYDEYAGIPPLK</sequence>
<name>W3VK56_MOEAP</name>
<dbReference type="SUPFAM" id="SSF51735">
    <property type="entry name" value="NAD(P)-binding Rossmann-fold domains"/>
    <property type="match status" value="1"/>
</dbReference>
<feature type="region of interest" description="Disordered" evidence="17">
    <location>
        <begin position="443"/>
        <end position="462"/>
    </location>
</feature>
<organism evidence="20 21">
    <name type="scientific">Moesziomyces aphidis</name>
    <name type="common">Pseudozyma aphidis</name>
    <dbReference type="NCBI Taxonomy" id="84754"/>
    <lineage>
        <taxon>Eukaryota</taxon>
        <taxon>Fungi</taxon>
        <taxon>Dikarya</taxon>
        <taxon>Basidiomycota</taxon>
        <taxon>Ustilaginomycotina</taxon>
        <taxon>Ustilaginomycetes</taxon>
        <taxon>Ustilaginales</taxon>
        <taxon>Ustilaginaceae</taxon>
        <taxon>Moesziomyces</taxon>
    </lineage>
</organism>
<evidence type="ECO:0000256" key="14">
    <source>
        <dbReference type="ARBA" id="ARBA00023002"/>
    </source>
</evidence>
<dbReference type="Pfam" id="PF00010">
    <property type="entry name" value="HLH"/>
    <property type="match status" value="1"/>
</dbReference>
<evidence type="ECO:0000259" key="19">
    <source>
        <dbReference type="PROSITE" id="PS51731"/>
    </source>
</evidence>
<dbReference type="Proteomes" id="UP000019462">
    <property type="component" value="Unassembled WGS sequence"/>
</dbReference>
<evidence type="ECO:0000313" key="21">
    <source>
        <dbReference type="Proteomes" id="UP000019462"/>
    </source>
</evidence>
<dbReference type="InterPro" id="IPR036393">
    <property type="entry name" value="AceGlu_kinase-like_sf"/>
</dbReference>
<dbReference type="GO" id="GO:0003991">
    <property type="term" value="F:acetylglutamate kinase activity"/>
    <property type="evidence" value="ECO:0007669"/>
    <property type="project" value="TreeGrafter"/>
</dbReference>
<dbReference type="CDD" id="cd24149">
    <property type="entry name" value="AGPR_N_ARG5_6_like"/>
    <property type="match status" value="1"/>
</dbReference>
<evidence type="ECO:0000256" key="12">
    <source>
        <dbReference type="ARBA" id="ARBA00022857"/>
    </source>
</evidence>
<keyword evidence="12" id="KW-0521">NADP</keyword>
<dbReference type="HOGENOM" id="CLU_006384_4_0_1"/>
<evidence type="ECO:0000259" key="18">
    <source>
        <dbReference type="PROSITE" id="PS50888"/>
    </source>
</evidence>
<evidence type="ECO:0000313" key="20">
    <source>
        <dbReference type="EMBL" id="ETS61187.1"/>
    </source>
</evidence>
<dbReference type="SUPFAM" id="SSF47459">
    <property type="entry name" value="HLH, helix-loop-helix DNA-binding domain"/>
    <property type="match status" value="1"/>
</dbReference>
<dbReference type="SUPFAM" id="SSF53633">
    <property type="entry name" value="Carbamate kinase-like"/>
    <property type="match status" value="1"/>
</dbReference>
<dbReference type="InterPro" id="IPR001048">
    <property type="entry name" value="Asp/Glu/Uridylate_kinase"/>
</dbReference>
<dbReference type="GO" id="GO:0070401">
    <property type="term" value="F:NADP+ binding"/>
    <property type="evidence" value="ECO:0007669"/>
    <property type="project" value="InterPro"/>
</dbReference>
<dbReference type="GO" id="GO:0003942">
    <property type="term" value="F:N-acetyl-gamma-glutamyl-phosphate reductase activity"/>
    <property type="evidence" value="ECO:0007669"/>
    <property type="project" value="InterPro"/>
</dbReference>
<feature type="region of interest" description="Disordered" evidence="17">
    <location>
        <begin position="1"/>
        <end position="48"/>
    </location>
</feature>
<dbReference type="OrthoDB" id="438291at2759"/>
<comment type="pathway">
    <text evidence="2">Amino-acid biosynthesis; L-arginine biosynthesis; N(2)-acetyl-L-ornithine from L-glutamate: step 2/4.</text>
</comment>
<dbReference type="CDD" id="cd04252">
    <property type="entry name" value="AAK_NAGK-fArgBP"/>
    <property type="match status" value="1"/>
</dbReference>
<dbReference type="HAMAP" id="MF_00150">
    <property type="entry name" value="ArgC_type1"/>
    <property type="match status" value="1"/>
</dbReference>
<evidence type="ECO:0000256" key="17">
    <source>
        <dbReference type="SAM" id="MobiDB-lite"/>
    </source>
</evidence>
<dbReference type="InterPro" id="IPR058924">
    <property type="entry name" value="AGPR_dimerisation_dom"/>
</dbReference>
<evidence type="ECO:0000256" key="9">
    <source>
        <dbReference type="ARBA" id="ARBA00022741"/>
    </source>
</evidence>
<gene>
    <name evidence="20" type="ORF">PaG_05144</name>
</gene>
<protein>
    <submittedName>
        <fullName evidence="20">Uncharacterized protein</fullName>
    </submittedName>
</protein>
<feature type="region of interest" description="Disordered" evidence="17">
    <location>
        <begin position="160"/>
        <end position="201"/>
    </location>
</feature>
<evidence type="ECO:0000256" key="1">
    <source>
        <dbReference type="ARBA" id="ARBA00004173"/>
    </source>
</evidence>
<feature type="domain" description="N-acetyltransferase" evidence="19">
    <location>
        <begin position="848"/>
        <end position="1002"/>
    </location>
</feature>
<evidence type="ECO:0000256" key="7">
    <source>
        <dbReference type="ARBA" id="ARBA00022605"/>
    </source>
</evidence>
<dbReference type="Gene3D" id="4.10.280.10">
    <property type="entry name" value="Helix-loop-helix DNA-binding domain"/>
    <property type="match status" value="1"/>
</dbReference>
<dbReference type="InterPro" id="IPR000706">
    <property type="entry name" value="AGPR_type-1"/>
</dbReference>
<keyword evidence="8" id="KW-0808">Transferase</keyword>
<evidence type="ECO:0000256" key="11">
    <source>
        <dbReference type="ARBA" id="ARBA00022840"/>
    </source>
</evidence>
<dbReference type="SUPFAM" id="SSF55347">
    <property type="entry name" value="Glyceraldehyde-3-phosphate dehydrogenase-like, C-terminal domain"/>
    <property type="match status" value="1"/>
</dbReference>
<evidence type="ECO:0000256" key="2">
    <source>
        <dbReference type="ARBA" id="ARBA00004828"/>
    </source>
</evidence>
<evidence type="ECO:0000256" key="4">
    <source>
        <dbReference type="ARBA" id="ARBA00006830"/>
    </source>
</evidence>
<dbReference type="CDD" id="cd04263">
    <property type="entry name" value="DUF619-NAGK-FABP"/>
    <property type="match status" value="1"/>
</dbReference>
<feature type="domain" description="BHLH" evidence="18">
    <location>
        <begin position="36"/>
        <end position="88"/>
    </location>
</feature>
<dbReference type="Pfam" id="PF00696">
    <property type="entry name" value="AA_kinase"/>
    <property type="match status" value="1"/>
</dbReference>
<keyword evidence="7" id="KW-0028">Amino-acid biosynthesis</keyword>
<dbReference type="NCBIfam" id="TIGR00761">
    <property type="entry name" value="argB"/>
    <property type="match status" value="1"/>
</dbReference>
<feature type="compositionally biased region" description="Low complexity" evidence="17">
    <location>
        <begin position="179"/>
        <end position="198"/>
    </location>
</feature>
<keyword evidence="14" id="KW-0560">Oxidoreductase</keyword>
<dbReference type="InterPro" id="IPR011598">
    <property type="entry name" value="bHLH_dom"/>
</dbReference>
<proteinExistence type="inferred from homology"/>
<accession>W3VK56</accession>
<evidence type="ECO:0000256" key="15">
    <source>
        <dbReference type="ARBA" id="ARBA00023128"/>
    </source>
</evidence>
<comment type="pathway">
    <text evidence="3">Amino-acid biosynthesis; L-arginine biosynthesis; N(2)-acetyl-L-ornithine from L-glutamate: step 3/4.</text>
</comment>
<dbReference type="EMBL" id="AWNI01000022">
    <property type="protein sequence ID" value="ETS61187.1"/>
    <property type="molecule type" value="Genomic_DNA"/>
</dbReference>
<evidence type="ECO:0000256" key="3">
    <source>
        <dbReference type="ARBA" id="ARBA00004862"/>
    </source>
</evidence>
<evidence type="ECO:0000256" key="5">
    <source>
        <dbReference type="ARBA" id="ARBA00007239"/>
    </source>
</evidence>
<dbReference type="InterPro" id="IPR004662">
    <property type="entry name" value="AcgluKinase_fam"/>
</dbReference>
<evidence type="ECO:0000256" key="10">
    <source>
        <dbReference type="ARBA" id="ARBA00022777"/>
    </source>
</evidence>
<keyword evidence="9" id="KW-0547">Nucleotide-binding</keyword>
<keyword evidence="11" id="KW-0067">ATP-binding</keyword>
<dbReference type="Pfam" id="PF04768">
    <property type="entry name" value="NAT"/>
    <property type="match status" value="1"/>
</dbReference>
<evidence type="ECO:0000256" key="16">
    <source>
        <dbReference type="ARBA" id="ARBA00023268"/>
    </source>
</evidence>